<dbReference type="GO" id="GO:0016757">
    <property type="term" value="F:glycosyltransferase activity"/>
    <property type="evidence" value="ECO:0007669"/>
    <property type="project" value="InterPro"/>
</dbReference>
<accession>A0A4Q1ALY9</accession>
<dbReference type="RefSeq" id="WP_129086998.1">
    <property type="nucleotide sequence ID" value="NZ_CP053836.1"/>
</dbReference>
<gene>
    <name evidence="2" type="ORF">CRV07_06890</name>
</gene>
<evidence type="ECO:0000313" key="3">
    <source>
        <dbReference type="Proteomes" id="UP000289758"/>
    </source>
</evidence>
<dbReference type="CDD" id="cd03801">
    <property type="entry name" value="GT4_PimA-like"/>
    <property type="match status" value="1"/>
</dbReference>
<dbReference type="Gene3D" id="3.40.50.2000">
    <property type="entry name" value="Glycogen Phosphorylase B"/>
    <property type="match status" value="2"/>
</dbReference>
<evidence type="ECO:0000259" key="1">
    <source>
        <dbReference type="Pfam" id="PF00534"/>
    </source>
</evidence>
<dbReference type="InterPro" id="IPR050194">
    <property type="entry name" value="Glycosyltransferase_grp1"/>
</dbReference>
<protein>
    <recommendedName>
        <fullName evidence="1">Glycosyl transferase family 1 domain-containing protein</fullName>
    </recommendedName>
</protein>
<evidence type="ECO:0000313" key="2">
    <source>
        <dbReference type="EMBL" id="RXK06412.1"/>
    </source>
</evidence>
<organism evidence="2 3">
    <name type="scientific">Halarcobacter ebronensis</name>
    <dbReference type="NCBI Taxonomy" id="1462615"/>
    <lineage>
        <taxon>Bacteria</taxon>
        <taxon>Pseudomonadati</taxon>
        <taxon>Campylobacterota</taxon>
        <taxon>Epsilonproteobacteria</taxon>
        <taxon>Campylobacterales</taxon>
        <taxon>Arcobacteraceae</taxon>
        <taxon>Halarcobacter</taxon>
    </lineage>
</organism>
<dbReference type="InterPro" id="IPR001296">
    <property type="entry name" value="Glyco_trans_1"/>
</dbReference>
<dbReference type="SUPFAM" id="SSF53756">
    <property type="entry name" value="UDP-Glycosyltransferase/glycogen phosphorylase"/>
    <property type="match status" value="1"/>
</dbReference>
<reference evidence="2 3" key="1">
    <citation type="submission" date="2017-10" db="EMBL/GenBank/DDBJ databases">
        <title>Genomics of the genus Arcobacter.</title>
        <authorList>
            <person name="Perez-Cataluna A."/>
            <person name="Figueras M.J."/>
        </authorList>
    </citation>
    <scope>NUCLEOTIDE SEQUENCE [LARGE SCALE GENOMIC DNA]</scope>
    <source>
        <strain evidence="2 3">CECT 8441</strain>
    </source>
</reference>
<feature type="domain" description="Glycosyl transferase family 1" evidence="1">
    <location>
        <begin position="214"/>
        <end position="353"/>
    </location>
</feature>
<proteinExistence type="predicted"/>
<dbReference type="Proteomes" id="UP000289758">
    <property type="component" value="Unassembled WGS sequence"/>
</dbReference>
<keyword evidence="3" id="KW-1185">Reference proteome</keyword>
<sequence length="406" mass="47554">MKISYISMQFPVPSETFASLDVNALLKLGNKIDVYCLRPKHKQFNQLMNQRHKDCDDLTIKHLDFLNFVMAIIFMISNPLKLFSIIEWIIKVNCNLKDIIKSIVLLPSIFFIYRLLKKNKPDIVHLFWGHYPSMLLYLLEKYMPDVPFTMFLGAHDLETKYQGSVEMSHYAKKVFTHSYDNVEALITMGVEKEKIEVLHRGTVVSDEIIDNVNEKKLESGNITFLIASRLIKEKGIDEVIDVFADFVKKYSSSKLFIAGAGPYKENLQKRIEQYSLKKNIIFLGHISQNELFNYMNKTNFFILMSRYKAERLPNVLKEAMLRKCICITTYTIGIEELIKNKENGFIFENKEQVCNFLNNIDFDHNSLENITKKGQKNIIEKFDVNKIMQKYFNTWENIIKDKNNAK</sequence>
<dbReference type="AlphaFoldDB" id="A0A4Q1ALY9"/>
<comment type="caution">
    <text evidence="2">The sequence shown here is derived from an EMBL/GenBank/DDBJ whole genome shotgun (WGS) entry which is preliminary data.</text>
</comment>
<dbReference type="EMBL" id="PDKK01000004">
    <property type="protein sequence ID" value="RXK06412.1"/>
    <property type="molecule type" value="Genomic_DNA"/>
</dbReference>
<dbReference type="PANTHER" id="PTHR45947:SF3">
    <property type="entry name" value="SULFOQUINOVOSYL TRANSFERASE SQD2"/>
    <property type="match status" value="1"/>
</dbReference>
<dbReference type="PANTHER" id="PTHR45947">
    <property type="entry name" value="SULFOQUINOVOSYL TRANSFERASE SQD2"/>
    <property type="match status" value="1"/>
</dbReference>
<name>A0A4Q1ALY9_9BACT</name>
<dbReference type="Pfam" id="PF00534">
    <property type="entry name" value="Glycos_transf_1"/>
    <property type="match status" value="1"/>
</dbReference>
<dbReference type="OrthoDB" id="9803091at2"/>